<feature type="coiled-coil region" evidence="1">
    <location>
        <begin position="631"/>
        <end position="658"/>
    </location>
</feature>
<evidence type="ECO:0000313" key="3">
    <source>
        <dbReference type="EMBL" id="KAK9779711.1"/>
    </source>
</evidence>
<dbReference type="PANTHER" id="PTHR34365:SF7">
    <property type="entry name" value="GLYCINE-RICH DOMAIN-CONTAINING PROTEIN 1"/>
    <property type="match status" value="1"/>
</dbReference>
<feature type="compositionally biased region" description="Acidic residues" evidence="2">
    <location>
        <begin position="825"/>
        <end position="843"/>
    </location>
</feature>
<dbReference type="EMBL" id="JARVKM010000009">
    <property type="protein sequence ID" value="KAK9779711.1"/>
    <property type="molecule type" value="Genomic_DNA"/>
</dbReference>
<keyword evidence="4" id="KW-1185">Reference proteome</keyword>
<gene>
    <name evidence="3" type="ORF">SCAR479_03318</name>
</gene>
<evidence type="ECO:0000313" key="4">
    <source>
        <dbReference type="Proteomes" id="UP001465668"/>
    </source>
</evidence>
<feature type="compositionally biased region" description="Low complexity" evidence="2">
    <location>
        <begin position="9"/>
        <end position="29"/>
    </location>
</feature>
<reference evidence="3 4" key="1">
    <citation type="submission" date="2024-02" db="EMBL/GenBank/DDBJ databases">
        <title>First draft genome assembly of two strains of Seiridium cardinale.</title>
        <authorList>
            <person name="Emiliani G."/>
            <person name="Scali E."/>
        </authorList>
    </citation>
    <scope>NUCLEOTIDE SEQUENCE [LARGE SCALE GENOMIC DNA]</scope>
    <source>
        <strain evidence="3 4">BM-138-000479</strain>
    </source>
</reference>
<accession>A0ABR2Y1D2</accession>
<feature type="region of interest" description="Disordered" evidence="2">
    <location>
        <begin position="1"/>
        <end position="41"/>
    </location>
</feature>
<dbReference type="InterPro" id="IPR009836">
    <property type="entry name" value="GRDP-like"/>
</dbReference>
<sequence length="909" mass="98683">MSVKGNGPGPSMAPNPSAGAAPPAYTPVAGAPPPTGPPQQLSEKELAELNAAFSSLNLPDVTTKVDEDTCLAHLKLLSTFNNLKEDVGYTDGLWGLFDSRAARENDASPDPGATLSKLREKRWAIYVARAVDRYEAWWNSFSSDPLTMDDMKADSTRYGKFVHSETPLNWTAQMLPPLDVLMVWHAHMLNPRDYLEDCIRVGRREFWTVGIPWKLVNEAIDTSFNYKASVDCPAIWKAATGREWDNAEDPLTKSLKCPSCSKPHEIPWTTCGQPEDSKGPRSGLVGNGYGDGEFSFPCSSCNTTINREYLEVVKFVNDVKALLAKNQPMPGTILYYRTGMPEKLMLSLQDSSQLEQTFPNRLIQNYLRSELLELIQPGRHLLPITMETVRNMIEEAIKDHNVVKKVEGVAGVASASRYRLSKRSRVPIRKMMAHYWGNFSPFALELGGAVLRQGIFVEKMHKIDWLHSPAARDTMRRLIVKYHRFVQIMATNNDKVVVPTLDVDLAWHTHQLSPRAYLGFTSAKAQKFIDHDDKINEDKLAASFEWTSKVYQEYFGEVYSECTCWYCESVRASHVSSVGRVLGVSKNEKIVNEFHDSGRANLCPPDASAHISAHNAVKYFDEDSRRAVAYKAMHDAQLARMEENYKKAQKRAEKKGRKLPPRDEYYYYWGYPYMMYGPWVYPIYWTPGFYYCDPGMAVAGSGYTGACAAGTCGGAAGAGACAGATSGGCGGSGGCGAGAACSGGAAACGGGGGGCGGGGGGGGGCGGGGGGGGGGGCGGGEYGRMLENDEEYGEDSGDDAVAGKEHEGTQDEDDVKVENGGAEDAGSDQDGEEEQSNEDEDDEQKGAKRKPTPNSQSGSLKKQRTSKSSKIDTSKPNGAAAEGKVGTKHDEPRDPKSRGSANRLPKKSQ</sequence>
<feature type="compositionally biased region" description="Acidic residues" evidence="2">
    <location>
        <begin position="789"/>
        <end position="798"/>
    </location>
</feature>
<organism evidence="3 4">
    <name type="scientific">Seiridium cardinale</name>
    <dbReference type="NCBI Taxonomy" id="138064"/>
    <lineage>
        <taxon>Eukaryota</taxon>
        <taxon>Fungi</taxon>
        <taxon>Dikarya</taxon>
        <taxon>Ascomycota</taxon>
        <taxon>Pezizomycotina</taxon>
        <taxon>Sordariomycetes</taxon>
        <taxon>Xylariomycetidae</taxon>
        <taxon>Amphisphaeriales</taxon>
        <taxon>Sporocadaceae</taxon>
        <taxon>Seiridium</taxon>
    </lineage>
</organism>
<dbReference type="Pfam" id="PF07173">
    <property type="entry name" value="GRDP-like"/>
    <property type="match status" value="2"/>
</dbReference>
<name>A0ABR2Y1D2_9PEZI</name>
<feature type="compositionally biased region" description="Basic and acidic residues" evidence="2">
    <location>
        <begin position="885"/>
        <end position="897"/>
    </location>
</feature>
<feature type="region of interest" description="Disordered" evidence="2">
    <location>
        <begin position="789"/>
        <end position="909"/>
    </location>
</feature>
<dbReference type="Proteomes" id="UP001465668">
    <property type="component" value="Unassembled WGS sequence"/>
</dbReference>
<dbReference type="PANTHER" id="PTHR34365">
    <property type="entry name" value="ENOLASE (DUF1399)"/>
    <property type="match status" value="1"/>
</dbReference>
<evidence type="ECO:0000256" key="2">
    <source>
        <dbReference type="SAM" id="MobiDB-lite"/>
    </source>
</evidence>
<keyword evidence="1" id="KW-0175">Coiled coil</keyword>
<protein>
    <submittedName>
        <fullName evidence="3">Uncharacterized protein</fullName>
    </submittedName>
</protein>
<comment type="caution">
    <text evidence="3">The sequence shown here is derived from an EMBL/GenBank/DDBJ whole genome shotgun (WGS) entry which is preliminary data.</text>
</comment>
<evidence type="ECO:0000256" key="1">
    <source>
        <dbReference type="SAM" id="Coils"/>
    </source>
</evidence>
<proteinExistence type="predicted"/>